<dbReference type="Gene3D" id="3.90.550.10">
    <property type="entry name" value="Spore Coat Polysaccharide Biosynthesis Protein SpsA, Chain A"/>
    <property type="match status" value="1"/>
</dbReference>
<dbReference type="RefSeq" id="WP_125467425.1">
    <property type="nucleotide sequence ID" value="NZ_RWBG01000002.1"/>
</dbReference>
<organism evidence="2 3">
    <name type="scientific">Mangrovimonas spongiae</name>
    <dbReference type="NCBI Taxonomy" id="2494697"/>
    <lineage>
        <taxon>Bacteria</taxon>
        <taxon>Pseudomonadati</taxon>
        <taxon>Bacteroidota</taxon>
        <taxon>Flavobacteriia</taxon>
        <taxon>Flavobacteriales</taxon>
        <taxon>Flavobacteriaceae</taxon>
        <taxon>Mangrovimonas</taxon>
    </lineage>
</organism>
<comment type="caution">
    <text evidence="2">The sequence shown here is derived from an EMBL/GenBank/DDBJ whole genome shotgun (WGS) entry which is preliminary data.</text>
</comment>
<proteinExistence type="predicted"/>
<dbReference type="SUPFAM" id="SSF53448">
    <property type="entry name" value="Nucleotide-diphospho-sugar transferases"/>
    <property type="match status" value="1"/>
</dbReference>
<accession>A0A428K270</accession>
<dbReference type="InterPro" id="IPR059123">
    <property type="entry name" value="StrF_dom"/>
</dbReference>
<name>A0A428K270_9FLAO</name>
<protein>
    <recommendedName>
        <fullName evidence="1">Streptomycin biosynthesis protein StrF domain-containing protein</fullName>
    </recommendedName>
</protein>
<dbReference type="Proteomes" id="UP000270620">
    <property type="component" value="Unassembled WGS sequence"/>
</dbReference>
<dbReference type="InterPro" id="IPR029044">
    <property type="entry name" value="Nucleotide-diphossugar_trans"/>
</dbReference>
<gene>
    <name evidence="2" type="ORF">EJA19_05910</name>
</gene>
<evidence type="ECO:0000259" key="1">
    <source>
        <dbReference type="Pfam" id="PF13712"/>
    </source>
</evidence>
<reference evidence="2 3" key="1">
    <citation type="submission" date="2018-12" db="EMBL/GenBank/DDBJ databases">
        <title>Mangrovimonas spongiae sp. nov., a novel member of the genus Mangrovimonas isolated from marine sponge.</title>
        <authorList>
            <person name="Zhuang L."/>
            <person name="Luo L."/>
        </authorList>
    </citation>
    <scope>NUCLEOTIDE SEQUENCE [LARGE SCALE GENOMIC DNA]</scope>
    <source>
        <strain evidence="2 3">HN-E26</strain>
    </source>
</reference>
<keyword evidence="3" id="KW-1185">Reference proteome</keyword>
<sequence>MISIIVSTYRPDYLSQLETNIAKTIGHITYEVIAVKNLGKFGICEAYNKGAEQAQYECLCFVHEDILFNTLNWGQRIIAHFKGNKVGAVGLAGSAYKSKIPSTWSVYKPYVAYSLNQHTIKGIKRLDNYNYTSNPLKAEVVSLDGVFIATKKSIWQQCRFDDKLLKGYHGYDMDFSMQVNQTHKLYVVFDILIEHFSEGNPDKIWMQAAMKVNDKWRKKLPVHCIHNLSKLEQTQLEQQAIISFKRRLKRFKYAFMSRVYFYVTYVLLR</sequence>
<dbReference type="Pfam" id="PF13712">
    <property type="entry name" value="Glyco_tranf_2_5"/>
    <property type="match status" value="1"/>
</dbReference>
<evidence type="ECO:0000313" key="3">
    <source>
        <dbReference type="Proteomes" id="UP000270620"/>
    </source>
</evidence>
<feature type="domain" description="Streptomycin biosynthesis protein StrF" evidence="1">
    <location>
        <begin position="28"/>
        <end position="208"/>
    </location>
</feature>
<dbReference type="OrthoDB" id="7851643at2"/>
<dbReference type="AlphaFoldDB" id="A0A428K270"/>
<dbReference type="EMBL" id="RWBG01000002">
    <property type="protein sequence ID" value="RSK40510.1"/>
    <property type="molecule type" value="Genomic_DNA"/>
</dbReference>
<evidence type="ECO:0000313" key="2">
    <source>
        <dbReference type="EMBL" id="RSK40510.1"/>
    </source>
</evidence>